<dbReference type="InterPro" id="IPR049481">
    <property type="entry name" value="SMN_G2-BD"/>
</dbReference>
<keyword evidence="4" id="KW-1185">Reference proteome</keyword>
<dbReference type="PANTHER" id="PTHR39267">
    <property type="entry name" value="SURVIVAL MOTOR NEURON-LIKE PROTEIN 1"/>
    <property type="match status" value="1"/>
</dbReference>
<proteinExistence type="predicted"/>
<dbReference type="AlphaFoldDB" id="S3DDW2"/>
<dbReference type="KEGG" id="glz:GLAREA_05283"/>
<feature type="domain" description="Survival Motor Neuron Gemin2-binding" evidence="2">
    <location>
        <begin position="9"/>
        <end position="32"/>
    </location>
</feature>
<dbReference type="RefSeq" id="XP_008076763.1">
    <property type="nucleotide sequence ID" value="XM_008078572.1"/>
</dbReference>
<feature type="compositionally biased region" description="Polar residues" evidence="1">
    <location>
        <begin position="101"/>
        <end position="126"/>
    </location>
</feature>
<organism evidence="3 4">
    <name type="scientific">Glarea lozoyensis (strain ATCC 20868 / MF5171)</name>
    <dbReference type="NCBI Taxonomy" id="1116229"/>
    <lineage>
        <taxon>Eukaryota</taxon>
        <taxon>Fungi</taxon>
        <taxon>Dikarya</taxon>
        <taxon>Ascomycota</taxon>
        <taxon>Pezizomycotina</taxon>
        <taxon>Leotiomycetes</taxon>
        <taxon>Helotiales</taxon>
        <taxon>Helotiaceae</taxon>
        <taxon>Glarea</taxon>
    </lineage>
</organism>
<dbReference type="GO" id="GO:0005634">
    <property type="term" value="C:nucleus"/>
    <property type="evidence" value="ECO:0007669"/>
    <property type="project" value="TreeGrafter"/>
</dbReference>
<accession>S3DDW2</accession>
<protein>
    <recommendedName>
        <fullName evidence="2">Survival Motor Neuron Gemin2-binding domain-containing protein</fullName>
    </recommendedName>
</protein>
<dbReference type="EMBL" id="KE145353">
    <property type="protein sequence ID" value="EPE35945.1"/>
    <property type="molecule type" value="Genomic_DNA"/>
</dbReference>
<dbReference type="Proteomes" id="UP000016922">
    <property type="component" value="Unassembled WGS sequence"/>
</dbReference>
<dbReference type="STRING" id="1116229.S3DDW2"/>
<name>S3DDW2_GLAL2</name>
<evidence type="ECO:0000313" key="4">
    <source>
        <dbReference type="Proteomes" id="UP000016922"/>
    </source>
</evidence>
<dbReference type="Pfam" id="PF20636">
    <property type="entry name" value="SMN_G2-BD"/>
    <property type="match status" value="1"/>
</dbReference>
<evidence type="ECO:0000259" key="2">
    <source>
        <dbReference type="Pfam" id="PF20636"/>
    </source>
</evidence>
<reference evidence="3 4" key="1">
    <citation type="journal article" date="2013" name="BMC Genomics">
        <title>Genomics-driven discovery of the pneumocandin biosynthetic gene cluster in the fungus Glarea lozoyensis.</title>
        <authorList>
            <person name="Chen L."/>
            <person name="Yue Q."/>
            <person name="Zhang X."/>
            <person name="Xiang M."/>
            <person name="Wang C."/>
            <person name="Li S."/>
            <person name="Che Y."/>
            <person name="Ortiz-Lopez F.J."/>
            <person name="Bills G.F."/>
            <person name="Liu X."/>
            <person name="An Z."/>
        </authorList>
    </citation>
    <scope>NUCLEOTIDE SEQUENCE [LARGE SCALE GENOMIC DNA]</scope>
    <source>
        <strain evidence="4">ATCC 20868 / MF5171</strain>
    </source>
</reference>
<dbReference type="InterPro" id="IPR040424">
    <property type="entry name" value="Smn1"/>
</dbReference>
<evidence type="ECO:0000256" key="1">
    <source>
        <dbReference type="SAM" id="MobiDB-lite"/>
    </source>
</evidence>
<evidence type="ECO:0000313" key="3">
    <source>
        <dbReference type="EMBL" id="EPE35945.1"/>
    </source>
</evidence>
<dbReference type="OrthoDB" id="197400at2759"/>
<sequence>MASNNQASHAEVWDDSMLVNSWNDAVEEYKRYHSIQALGEDVDELIEGHELHNETMFASSINDIPKDHSQDSCLLSSASQTSHNQILEKKLGQDQLEEASTADQSSDTKPSTAPQANETSSSSNQIADHRSTKPPALPHHLIGQGETDIRYRDVHGDLLTRGSFHAVNDDGLKNLLMSWYYAGEILYGAL</sequence>
<dbReference type="HOGENOM" id="CLU_093937_1_0_1"/>
<feature type="region of interest" description="Disordered" evidence="1">
    <location>
        <begin position="91"/>
        <end position="141"/>
    </location>
</feature>
<dbReference type="CDD" id="cd22851">
    <property type="entry name" value="SMN_N"/>
    <property type="match status" value="1"/>
</dbReference>
<dbReference type="GeneID" id="19464337"/>
<gene>
    <name evidence="3" type="ORF">GLAREA_05283</name>
</gene>
<dbReference type="PANTHER" id="PTHR39267:SF1">
    <property type="entry name" value="SURVIVAL MOTOR NEURON PROTEIN"/>
    <property type="match status" value="1"/>
</dbReference>